<sequence length="322" mass="36578">MSDLIIQSPKNMPADNAATIVFIMGPTAAGKTDLAIECVEQLGCELISVDSALVYKEMNIGTAKPDAQTLARAPHKLIDIIDPAQSYSAANFRDDALREIQSSLSRGKTPVLVGGTMLYYKALQEGLSELPAANETIRAQLESDAAQVGWQVMHERLKKIDPTSAERIHQNDPQRIQRALEVYEISGKTLTEFWQQQTSQALPYKVIKIAFFPEDRDLLKKRIAQRFYQMLELGFIDEVEALRQRGDLNINLPSMRCVGYRQVWEHLDGLTTRDEMTEKAIIATRQLAKRQLTWLRKEQHCNFYDINSAIYQKILKNIKNLL</sequence>
<evidence type="ECO:0000256" key="6">
    <source>
        <dbReference type="ARBA" id="ARBA00022741"/>
    </source>
</evidence>
<accession>A0A3B0X8N1</accession>
<evidence type="ECO:0000256" key="2">
    <source>
        <dbReference type="ARBA" id="ARBA00005842"/>
    </source>
</evidence>
<keyword evidence="8" id="KW-0460">Magnesium</keyword>
<keyword evidence="6" id="KW-0547">Nucleotide-binding</keyword>
<dbReference type="AlphaFoldDB" id="A0A3B0X8N1"/>
<evidence type="ECO:0000256" key="9">
    <source>
        <dbReference type="ARBA" id="ARBA00049563"/>
    </source>
</evidence>
<dbReference type="InterPro" id="IPR039657">
    <property type="entry name" value="Dimethylallyltransferase"/>
</dbReference>
<dbReference type="Gene3D" id="1.10.20.140">
    <property type="match status" value="1"/>
</dbReference>
<comment type="similarity">
    <text evidence="2">Belongs to the IPP transferase family.</text>
</comment>
<dbReference type="PANTHER" id="PTHR11088">
    <property type="entry name" value="TRNA DIMETHYLALLYLTRANSFERASE"/>
    <property type="match status" value="1"/>
</dbReference>
<dbReference type="FunFam" id="1.10.20.140:FF:000001">
    <property type="entry name" value="tRNA dimethylallyltransferase"/>
    <property type="match status" value="1"/>
</dbReference>
<dbReference type="GO" id="GO:0005524">
    <property type="term" value="F:ATP binding"/>
    <property type="evidence" value="ECO:0007669"/>
    <property type="project" value="UniProtKB-KW"/>
</dbReference>
<dbReference type="Pfam" id="PF01715">
    <property type="entry name" value="IPPT"/>
    <property type="match status" value="1"/>
</dbReference>
<dbReference type="NCBIfam" id="TIGR00174">
    <property type="entry name" value="miaA"/>
    <property type="match status" value="1"/>
</dbReference>
<dbReference type="InterPro" id="IPR027417">
    <property type="entry name" value="P-loop_NTPase"/>
</dbReference>
<gene>
    <name evidence="10" type="ORF">MNBD_GAMMA08-846</name>
</gene>
<protein>
    <recommendedName>
        <fullName evidence="3">tRNA dimethylallyltransferase</fullName>
        <ecNumber evidence="3">2.5.1.75</ecNumber>
    </recommendedName>
</protein>
<evidence type="ECO:0000256" key="1">
    <source>
        <dbReference type="ARBA" id="ARBA00001946"/>
    </source>
</evidence>
<dbReference type="GO" id="GO:0006400">
    <property type="term" value="P:tRNA modification"/>
    <property type="evidence" value="ECO:0007669"/>
    <property type="project" value="TreeGrafter"/>
</dbReference>
<organism evidence="10">
    <name type="scientific">hydrothermal vent metagenome</name>
    <dbReference type="NCBI Taxonomy" id="652676"/>
    <lineage>
        <taxon>unclassified sequences</taxon>
        <taxon>metagenomes</taxon>
        <taxon>ecological metagenomes</taxon>
    </lineage>
</organism>
<keyword evidence="4 10" id="KW-0808">Transferase</keyword>
<evidence type="ECO:0000256" key="3">
    <source>
        <dbReference type="ARBA" id="ARBA00012665"/>
    </source>
</evidence>
<keyword evidence="5" id="KW-0819">tRNA processing</keyword>
<dbReference type="GO" id="GO:0052381">
    <property type="term" value="F:tRNA dimethylallyltransferase activity"/>
    <property type="evidence" value="ECO:0007669"/>
    <property type="project" value="UniProtKB-EC"/>
</dbReference>
<evidence type="ECO:0000256" key="8">
    <source>
        <dbReference type="ARBA" id="ARBA00022842"/>
    </source>
</evidence>
<reference evidence="10" key="1">
    <citation type="submission" date="2018-06" db="EMBL/GenBank/DDBJ databases">
        <authorList>
            <person name="Zhirakovskaya E."/>
        </authorList>
    </citation>
    <scope>NUCLEOTIDE SEQUENCE</scope>
</reference>
<dbReference type="EC" id="2.5.1.75" evidence="3"/>
<evidence type="ECO:0000256" key="7">
    <source>
        <dbReference type="ARBA" id="ARBA00022840"/>
    </source>
</evidence>
<keyword evidence="7" id="KW-0067">ATP-binding</keyword>
<evidence type="ECO:0000256" key="4">
    <source>
        <dbReference type="ARBA" id="ARBA00022679"/>
    </source>
</evidence>
<dbReference type="SUPFAM" id="SSF52540">
    <property type="entry name" value="P-loop containing nucleoside triphosphate hydrolases"/>
    <property type="match status" value="1"/>
</dbReference>
<dbReference type="InterPro" id="IPR018022">
    <property type="entry name" value="IPT"/>
</dbReference>
<comment type="catalytic activity">
    <reaction evidence="9">
        <text>adenosine(37) in tRNA + dimethylallyl diphosphate = N(6)-dimethylallyladenosine(37) in tRNA + diphosphate</text>
        <dbReference type="Rhea" id="RHEA:26482"/>
        <dbReference type="Rhea" id="RHEA-COMP:10162"/>
        <dbReference type="Rhea" id="RHEA-COMP:10375"/>
        <dbReference type="ChEBI" id="CHEBI:33019"/>
        <dbReference type="ChEBI" id="CHEBI:57623"/>
        <dbReference type="ChEBI" id="CHEBI:74411"/>
        <dbReference type="ChEBI" id="CHEBI:74415"/>
        <dbReference type="EC" id="2.5.1.75"/>
    </reaction>
</comment>
<dbReference type="Gene3D" id="3.40.50.300">
    <property type="entry name" value="P-loop containing nucleotide triphosphate hydrolases"/>
    <property type="match status" value="1"/>
</dbReference>
<dbReference type="EMBL" id="UOFH01000291">
    <property type="protein sequence ID" value="VAW64618.1"/>
    <property type="molecule type" value="Genomic_DNA"/>
</dbReference>
<name>A0A3B0X8N1_9ZZZZ</name>
<dbReference type="PANTHER" id="PTHR11088:SF60">
    <property type="entry name" value="TRNA DIMETHYLALLYLTRANSFERASE"/>
    <property type="match status" value="1"/>
</dbReference>
<dbReference type="HAMAP" id="MF_00185">
    <property type="entry name" value="IPP_trans"/>
    <property type="match status" value="1"/>
</dbReference>
<evidence type="ECO:0000256" key="5">
    <source>
        <dbReference type="ARBA" id="ARBA00022694"/>
    </source>
</evidence>
<comment type="cofactor">
    <cofactor evidence="1">
        <name>Mg(2+)</name>
        <dbReference type="ChEBI" id="CHEBI:18420"/>
    </cofactor>
</comment>
<proteinExistence type="inferred from homology"/>
<evidence type="ECO:0000313" key="10">
    <source>
        <dbReference type="EMBL" id="VAW64618.1"/>
    </source>
</evidence>